<evidence type="ECO:0000259" key="1">
    <source>
        <dbReference type="PROSITE" id="PS50021"/>
    </source>
</evidence>
<dbReference type="GO" id="GO:0005737">
    <property type="term" value="C:cytoplasm"/>
    <property type="evidence" value="ECO:0007669"/>
    <property type="project" value="UniProtKB-ARBA"/>
</dbReference>
<dbReference type="Ensembl" id="ENSAZOT00000028420.1">
    <property type="protein sequence ID" value="ENSAZOP00000026499.1"/>
    <property type="gene ID" value="ENSAZOG00000011573.1"/>
</dbReference>
<dbReference type="PANTHER" id="PTHR14919:SF0">
    <property type="entry name" value="SPERM FLAGELLAR PROTEIN 2"/>
    <property type="match status" value="1"/>
</dbReference>
<dbReference type="GO" id="GO:0007288">
    <property type="term" value="P:sperm axoneme assembly"/>
    <property type="evidence" value="ECO:0007669"/>
    <property type="project" value="TreeGrafter"/>
</dbReference>
<dbReference type="Proteomes" id="UP000694549">
    <property type="component" value="Unplaced"/>
</dbReference>
<organism evidence="2 3">
    <name type="scientific">Anas zonorhyncha</name>
    <name type="common">Eastern spot-billed duck</name>
    <dbReference type="NCBI Taxonomy" id="75864"/>
    <lineage>
        <taxon>Eukaryota</taxon>
        <taxon>Metazoa</taxon>
        <taxon>Chordata</taxon>
        <taxon>Craniata</taxon>
        <taxon>Vertebrata</taxon>
        <taxon>Euteleostomi</taxon>
        <taxon>Archelosauria</taxon>
        <taxon>Archosauria</taxon>
        <taxon>Dinosauria</taxon>
        <taxon>Saurischia</taxon>
        <taxon>Theropoda</taxon>
        <taxon>Coelurosauria</taxon>
        <taxon>Aves</taxon>
        <taxon>Neognathae</taxon>
        <taxon>Galloanserae</taxon>
        <taxon>Anseriformes</taxon>
        <taxon>Anatidae</taxon>
        <taxon>Anatinae</taxon>
        <taxon>Anas</taxon>
    </lineage>
</organism>
<accession>A0A8B9VM00</accession>
<evidence type="ECO:0000313" key="2">
    <source>
        <dbReference type="Ensembl" id="ENSAZOP00000026499.1"/>
    </source>
</evidence>
<dbReference type="Gene3D" id="3.40.50.300">
    <property type="entry name" value="P-loop containing nucleotide triphosphate hydrolases"/>
    <property type="match status" value="1"/>
</dbReference>
<dbReference type="SUPFAM" id="SSF52540">
    <property type="entry name" value="P-loop containing nucleoside triphosphate hydrolases"/>
    <property type="match status" value="1"/>
</dbReference>
<proteinExistence type="predicted"/>
<dbReference type="InterPro" id="IPR054517">
    <property type="entry name" value="SPEF2_D5"/>
</dbReference>
<dbReference type="Pfam" id="PF24082">
    <property type="entry name" value="SPEF2_C"/>
    <property type="match status" value="1"/>
</dbReference>
<dbReference type="InterPro" id="IPR036872">
    <property type="entry name" value="CH_dom_sf"/>
</dbReference>
<dbReference type="PANTHER" id="PTHR14919">
    <property type="entry name" value="KPL2-RELATED"/>
    <property type="match status" value="1"/>
</dbReference>
<dbReference type="InterPro" id="IPR052634">
    <property type="entry name" value="Sperm_flagellar-bone_growth"/>
</dbReference>
<dbReference type="InterPro" id="IPR027417">
    <property type="entry name" value="P-loop_NTPase"/>
</dbReference>
<keyword evidence="3" id="KW-1185">Reference proteome</keyword>
<dbReference type="Pfam" id="PF00406">
    <property type="entry name" value="ADK"/>
    <property type="match status" value="1"/>
</dbReference>
<dbReference type="Gene3D" id="1.10.418.10">
    <property type="entry name" value="Calponin-like domain"/>
    <property type="match status" value="1"/>
</dbReference>
<protein>
    <submittedName>
        <fullName evidence="2">Sperm flagellar 2</fullName>
    </submittedName>
</protein>
<sequence>MAGVLCGWLNGEVRLSRSLVPGSFAEEFSNGYLFGELLHKYGLQDDFNKFSQSRVASAKLNNFSLLEPTLHLLGVQFNENVAQDIMTGQHGAATKLLYELYIALEKKRKTKLTAVAMEAMRPTGPAKLKSIGSRLKSLTPRQADLQLQQVSEHFEMKSKAMEDKIARIHISEQQKVQKLREEQRAQDIEKHRIGRRRQNEIMAKIQAAIIQVPKPRPNYTIKAIEAQKLLKKKREAEDTYKEINKFEKSIAGRLSAVYKTTAQTATELLNVYSDDEYIRKIQKRLEEDTFAREQREKRRRKMLVEQLIAHEAQEEAYREEQLIHRLMRQSQQERRIAVQLMHVRHEKEVLRQNRIYREKQYEDRRLKEFQKALDSEAALAKQEKIDCEEQTIKERERHEKIAVGRAQARYKKHYSICWEVINQIIDLSTKVGEYRILTNNKIPMKLMRDWKEFFFSEKPIYEQASIHPLPNEPSPEQLVELNKMNLLDEKDYGEYKSMTGEWCPTEDNSENKPPHNNNILGHVLRRLMEIFYPPKPKSSLPVFPSFPIKGCILGKLFSGKTTCVKFLEKVCNIQVLSIDTLVQEAIQAFLKNEMKSEHSLISQEAESSVKQNEVSIFINFLLFNCQCHEYSEHLNLTCSSNCTLPQLSVRAQLGAASQKLLKKGKSIPDELLVAILLEAINQTPPEMGWILDGFPMTINQAKLFEKGYIGVDPDEAEAEDMNPGKLSLVTDPRAPNKPPVSLPAFDVSVLLDISDTTVLKRMKDNNQNSDAEILEEKIDLVRDQVLHRISGFLDTWPKLENWFSVHQNILVKVNAETEESLVCKAVKEILMGEIAKKQNRSKLFCSAQEKLPGKKPLPVTSQDLVPSVPVTPPPIEPGSDEWIYVDEPLPKEIPDFLVPYWENIENAYVSTIKVILRCLRDEQHSIIYYLAGIRKNFQDYLKRPDLKQEFVSQWQSDFNSIADDLREDEETKAELHQRVTDLRDVLWDICDKRREEAEQECTDIMSDGWLLDHKGIAINHFFSLMQVEVDRFQDTKRLLHDYYKAMEGKIPTDDSQNFTRLPLLDIIDIEIPLVSVKLHLQETNITKSKNRGILLKSIKDENSSENVAATFGKDENLISDTWQTAVTAVSDMVRNCLCADTQLPSKSKDCEWDYFSAGLPSNVPVVEVSPVPLTSEELKKQELTLKIQQEYFAALKHEEEATKSRLDLIKEKALAYIEELTVKSEEAYKDMEKWLGARFLAEMSSVEKLIEIGRHHIECSSKIQYEMTLEETDFFLSSDVKVIPDPVPPPHVPQVETSDSGTLTISQLNTFHKQFLQVAPKGFIYKKVFIDIFIEVINLNLGTNYLPDAWMNLTLPDLQNLTSAFTVNSELIDWRRFLLAAAQPWPVPSLTQLLKTLNIFKSVDVAGSGLVTQECYMQVGLWFTGNEDLNSTKDCTEPLPFDRLGCLIKFFFSLFADTRKDPALLNYIEMLLYFAAHSDPVEGVYRALSIAAGTHIHRKEESSLVCGVKYLSKILEDSNDAFLKYTDEGKISLATLLKVFRDGASTDEDNHRFSSLEKEGRYDKHFIKIYKKLGTEDLTPIPVELLLKHPFIQDLINRYQEYKLIVSIAFRDHKLCKCAYRYLHYPRNIVYLDTVNLKCR</sequence>
<name>A0A8B9VM00_9AVES</name>
<evidence type="ECO:0000313" key="3">
    <source>
        <dbReference type="Proteomes" id="UP000694549"/>
    </source>
</evidence>
<reference evidence="2" key="1">
    <citation type="submission" date="2025-08" db="UniProtKB">
        <authorList>
            <consortium name="Ensembl"/>
        </authorList>
    </citation>
    <scope>IDENTIFICATION</scope>
</reference>
<dbReference type="InterPro" id="IPR056199">
    <property type="entry name" value="SPEF2_C"/>
</dbReference>
<reference evidence="2" key="2">
    <citation type="submission" date="2025-09" db="UniProtKB">
        <authorList>
            <consortium name="Ensembl"/>
        </authorList>
    </citation>
    <scope>IDENTIFICATION</scope>
</reference>
<dbReference type="Pfam" id="PF22946">
    <property type="entry name" value="SPEF2_D5"/>
    <property type="match status" value="1"/>
</dbReference>
<dbReference type="GO" id="GO:0097225">
    <property type="term" value="C:sperm midpiece"/>
    <property type="evidence" value="ECO:0007669"/>
    <property type="project" value="TreeGrafter"/>
</dbReference>
<dbReference type="InterPro" id="IPR001715">
    <property type="entry name" value="CH_dom"/>
</dbReference>
<dbReference type="GO" id="GO:0002177">
    <property type="term" value="C:manchette"/>
    <property type="evidence" value="ECO:0007669"/>
    <property type="project" value="TreeGrafter"/>
</dbReference>
<feature type="domain" description="Calponin-homology (CH)" evidence="1">
    <location>
        <begin position="1"/>
        <end position="105"/>
    </location>
</feature>
<dbReference type="PROSITE" id="PS50021">
    <property type="entry name" value="CH"/>
    <property type="match status" value="1"/>
</dbReference>
<dbReference type="Pfam" id="PF06294">
    <property type="entry name" value="CH_2"/>
    <property type="match status" value="1"/>
</dbReference>
<dbReference type="InterPro" id="IPR010441">
    <property type="entry name" value="CH_2"/>
</dbReference>